<dbReference type="InterPro" id="IPR013136">
    <property type="entry name" value="WSTF_Acf1_Cbp146"/>
</dbReference>
<proteinExistence type="predicted"/>
<dbReference type="PROSITE" id="PS51136">
    <property type="entry name" value="WAC"/>
    <property type="match status" value="1"/>
</dbReference>
<evidence type="ECO:0000313" key="7">
    <source>
        <dbReference type="EMBL" id="KRY53698.1"/>
    </source>
</evidence>
<keyword evidence="5" id="KW-0812">Transmembrane</keyword>
<dbReference type="Pfam" id="PF15613">
    <property type="entry name" value="WSD"/>
    <property type="match status" value="1"/>
</dbReference>
<dbReference type="PANTHER" id="PTHR46802:SF1">
    <property type="entry name" value="TYROSINE-PROTEIN KINASE BAZ1B"/>
    <property type="match status" value="1"/>
</dbReference>
<feature type="compositionally biased region" description="Polar residues" evidence="4">
    <location>
        <begin position="714"/>
        <end position="729"/>
    </location>
</feature>
<evidence type="ECO:0000256" key="5">
    <source>
        <dbReference type="SAM" id="Phobius"/>
    </source>
</evidence>
<feature type="region of interest" description="Disordered" evidence="4">
    <location>
        <begin position="703"/>
        <end position="748"/>
    </location>
</feature>
<feature type="compositionally biased region" description="Basic and acidic residues" evidence="4">
    <location>
        <begin position="730"/>
        <end position="748"/>
    </location>
</feature>
<keyword evidence="8" id="KW-1185">Reference proteome</keyword>
<name>A0A0V1CX34_TRIBR</name>
<dbReference type="GO" id="GO:0042393">
    <property type="term" value="F:histone binding"/>
    <property type="evidence" value="ECO:0007669"/>
    <property type="project" value="TreeGrafter"/>
</dbReference>
<feature type="compositionally biased region" description="Low complexity" evidence="4">
    <location>
        <begin position="316"/>
        <end position="334"/>
    </location>
</feature>
<keyword evidence="2 3" id="KW-0539">Nucleus</keyword>
<dbReference type="GO" id="GO:0140801">
    <property type="term" value="F:histone H2AXY142 kinase activity"/>
    <property type="evidence" value="ECO:0007669"/>
    <property type="project" value="InterPro"/>
</dbReference>
<feature type="transmembrane region" description="Helical" evidence="5">
    <location>
        <begin position="7"/>
        <end position="25"/>
    </location>
</feature>
<keyword evidence="5" id="KW-1133">Transmembrane helix</keyword>
<dbReference type="InterPro" id="IPR028941">
    <property type="entry name" value="WHIM2_dom"/>
</dbReference>
<evidence type="ECO:0000256" key="2">
    <source>
        <dbReference type="ARBA" id="ARBA00023242"/>
    </source>
</evidence>
<feature type="compositionally biased region" description="Low complexity" evidence="4">
    <location>
        <begin position="289"/>
        <end position="298"/>
    </location>
</feature>
<comment type="subcellular location">
    <subcellularLocation>
        <location evidence="1 3">Nucleus</location>
    </subcellularLocation>
</comment>
<dbReference type="OrthoDB" id="10055895at2759"/>
<comment type="caution">
    <text evidence="7">The sequence shown here is derived from an EMBL/GenBank/DDBJ whole genome shotgun (WGS) entry which is preliminary data.</text>
</comment>
<keyword evidence="7" id="KW-0418">Kinase</keyword>
<organism evidence="7 8">
    <name type="scientific">Trichinella britovi</name>
    <name type="common">Parasitic roundworm</name>
    <dbReference type="NCBI Taxonomy" id="45882"/>
    <lineage>
        <taxon>Eukaryota</taxon>
        <taxon>Metazoa</taxon>
        <taxon>Ecdysozoa</taxon>
        <taxon>Nematoda</taxon>
        <taxon>Enoplea</taxon>
        <taxon>Dorylaimia</taxon>
        <taxon>Trichinellida</taxon>
        <taxon>Trichinellidae</taxon>
        <taxon>Trichinella</taxon>
    </lineage>
</organism>
<gene>
    <name evidence="7" type="primary">BAZ1B</name>
    <name evidence="7" type="ORF">T03_9388</name>
</gene>
<dbReference type="Pfam" id="PF10537">
    <property type="entry name" value="WAC_Acf1_DNA_bd"/>
    <property type="match status" value="1"/>
</dbReference>
<dbReference type="STRING" id="45882.A0A0V1CX34"/>
<dbReference type="AlphaFoldDB" id="A0A0V1CX34"/>
<protein>
    <submittedName>
        <fullName evidence="7">Tyrosine-protein kinase BAZ1B</fullName>
    </submittedName>
</protein>
<dbReference type="EMBL" id="JYDI01000081">
    <property type="protein sequence ID" value="KRY53698.1"/>
    <property type="molecule type" value="Genomic_DNA"/>
</dbReference>
<keyword evidence="5" id="KW-0472">Membrane</keyword>
<reference evidence="7 8" key="1">
    <citation type="submission" date="2015-01" db="EMBL/GenBank/DDBJ databases">
        <title>Evolution of Trichinella species and genotypes.</title>
        <authorList>
            <person name="Korhonen P.K."/>
            <person name="Edoardo P."/>
            <person name="Giuseppe L.R."/>
            <person name="Gasser R.B."/>
        </authorList>
    </citation>
    <scope>NUCLEOTIDE SEQUENCE [LARGE SCALE GENOMIC DNA]</scope>
    <source>
        <strain evidence="7">ISS120</strain>
    </source>
</reference>
<feature type="region of interest" description="Disordered" evidence="4">
    <location>
        <begin position="264"/>
        <end position="336"/>
    </location>
</feature>
<evidence type="ECO:0000256" key="4">
    <source>
        <dbReference type="SAM" id="MobiDB-lite"/>
    </source>
</evidence>
<feature type="non-terminal residue" evidence="7">
    <location>
        <position position="1"/>
    </location>
</feature>
<feature type="domain" description="WAC" evidence="6">
    <location>
        <begin position="39"/>
        <end position="146"/>
    </location>
</feature>
<dbReference type="GO" id="GO:0006974">
    <property type="term" value="P:DNA damage response"/>
    <property type="evidence" value="ECO:0007669"/>
    <property type="project" value="TreeGrafter"/>
</dbReference>
<dbReference type="InterPro" id="IPR047174">
    <property type="entry name" value="BAZ1B"/>
</dbReference>
<accession>A0A0V1CX34</accession>
<sequence>LCAGNQFVVLHFVAAFLPLGLWYKMPLHHNNFFECRNGESDPSHPPFVAPLIEKWGDVRIQKLIDSRKWSCRTQGKCTLSFQEAVECEKKCREKLLSSVPNYYFKAVIEFLDGTKYCISTIMDELRFQFKHMFFEGQPVLVMHGGNNCPGQIVSSRLASNCAKSSKITNGEKGTSTAAKIEEEVIKEAKQMIYTVVMRQGNKMQKIENVKPDQIKSLGAKPLCGKVIREIVRTFASKPNFASSSFPWKADPTVLNELKSFDIEIGDLPDTGRRDSTPSPNEKKKKDQSTSKSSRPSTSILQYFPRVDKAVGGGSASQSPQKRQSTSKTSQISQKNAQAEKILKKAKTVQATPKAFSFNIEKLESMWADTLEKPNKWRMYSHYADAIVRKRGTVKEFEIIPNEALRRDMLSRLQLRKMRQKIDSMSGEDKKKLIDEYKLKRKQLQLEQNKICDDLQVTNGRALPVPSLCIPPEPMSQEDFGEMLSLCAFIHCYRSAFDSFHEYQLNFTDMCKAVASCCDSNFQEANDLLVHLLEAAMQARIVETYEEFHIPLKSITLDIYSASEIARIMLKENNDHYESEDEERKSSVSSDNSDHCFDLTMQSLLEEMVNVEFCELDVKWKIKVLWYLVEMLLRSNVMEEFLRKSYQKFHFALKRKIQLTNELMQMSENNNNPNKGRQMVNNGKLGSFLVDLKDEEEMKKKRRMMVKKEDESCPSKVQTTPKQTLTLRQQDLQEEKVKRQKQKEEREREAARERLKIQLEATDKTIEMIRKFGVKSLNKIAPLGTDRYYNRYWFFGKWLPGLFVEKGCYQCSTFDDNNDEDCSSDAEYQWCHYSTEEQIRELVDRLLDKGERESKLKKAISKCLPEIFASLNGNNNNNNNKNVELEFDNPVKCMQMRLLDLEQQFTAGHFVQFQDRQEWISQVKKAADLKRLADSLVSLQKMIRPNLLCGYMQLDGLNSKKKSQQPSSADERIAKWQRAVQQAATFSRLFVLLSVFENSVQLYKSTTKAVKMSDMPQIERCEMFATLRCLQCGLSHVLFTTAIANCTFGCLALSFVQSIYLFEAIQRRKLKVNVKKMIRYARLLLLLAKEKIHVATFFQFEEREGKTTISDAVRCTRSGKIIMPAQYDVQRLNGGEACNEVQKKCREIFEKIQSSDLSSHLLTVAESTGIVLRRGRTVERLKTLAFVKSQLDNYASLEEFFSDLKAALQNGRTTYRGRKPILRNLDDLEEMIEDLENYYNMDNEYDEQSA</sequence>
<feature type="compositionally biased region" description="Basic and acidic residues" evidence="4">
    <location>
        <begin position="269"/>
        <end position="288"/>
    </location>
</feature>
<evidence type="ECO:0000256" key="3">
    <source>
        <dbReference type="PROSITE-ProRule" id="PRU00475"/>
    </source>
</evidence>
<evidence type="ECO:0000313" key="8">
    <source>
        <dbReference type="Proteomes" id="UP000054653"/>
    </source>
</evidence>
<evidence type="ECO:0000256" key="1">
    <source>
        <dbReference type="ARBA" id="ARBA00004123"/>
    </source>
</evidence>
<dbReference type="GO" id="GO:0090535">
    <property type="term" value="C:WICH complex"/>
    <property type="evidence" value="ECO:0007669"/>
    <property type="project" value="InterPro"/>
</dbReference>
<keyword evidence="7" id="KW-0808">Transferase</keyword>
<dbReference type="PANTHER" id="PTHR46802">
    <property type="entry name" value="TYROSINE-PROTEIN KINASE BAZ1B"/>
    <property type="match status" value="1"/>
</dbReference>
<evidence type="ECO:0000259" key="6">
    <source>
        <dbReference type="PROSITE" id="PS51136"/>
    </source>
</evidence>
<dbReference type="Proteomes" id="UP000054653">
    <property type="component" value="Unassembled WGS sequence"/>
</dbReference>